<accession>A0AAD8G1E1</accession>
<sequence length="310" mass="36139">MSPTTICPIELLQKIAIKYNSSCRLYKKPNSNVFGDLVNRMTKRPLDQLPGYWRYQSYEPRIYRALAKLLRNADLDEFEALITDYIGFTQDARQRLDVHLYLEFTEIFINTILYWVFARRGNPSFVKKLMEKTSDFFQDKTNNLALIWRPFTPVYSPSPLSGVTPLHYVAQTRQHNILKILLQYGLLEREITPNYIVLTVLFYPPRVIILDDLNFTDIIEDARACIALCARVLTHISITDIETHIDFGLHPLIVDWKDCIPPTRYKEPCELVHLCRVTIRNCLLTYNKLPDGIYGLPVPRALHSFLNLDT</sequence>
<keyword evidence="10" id="KW-1185">Reference proteome</keyword>
<comment type="similarity">
    <text evidence="3">Belongs to the ankyrin SOCS box (ASB) family.</text>
</comment>
<dbReference type="PROSITE" id="PS50088">
    <property type="entry name" value="ANK_REPEAT"/>
    <property type="match status" value="1"/>
</dbReference>
<keyword evidence="6 7" id="KW-0040">ANK repeat</keyword>
<feature type="repeat" description="ANK" evidence="7">
    <location>
        <begin position="161"/>
        <end position="185"/>
    </location>
</feature>
<dbReference type="GO" id="GO:0035556">
    <property type="term" value="P:intracellular signal transduction"/>
    <property type="evidence" value="ECO:0007669"/>
    <property type="project" value="InterPro"/>
</dbReference>
<dbReference type="Proteomes" id="UP001230051">
    <property type="component" value="Unassembled WGS sequence"/>
</dbReference>
<dbReference type="InterPro" id="IPR036036">
    <property type="entry name" value="SOCS_box-like_dom_sf"/>
</dbReference>
<proteinExistence type="inferred from homology"/>
<evidence type="ECO:0000256" key="2">
    <source>
        <dbReference type="ARBA" id="ARBA00004906"/>
    </source>
</evidence>
<dbReference type="InterPro" id="IPR039147">
    <property type="entry name" value="ASB17"/>
</dbReference>
<dbReference type="Gene3D" id="1.25.40.20">
    <property type="entry name" value="Ankyrin repeat-containing domain"/>
    <property type="match status" value="1"/>
</dbReference>
<evidence type="ECO:0000256" key="4">
    <source>
        <dbReference type="ARBA" id="ARBA00014074"/>
    </source>
</evidence>
<dbReference type="PANTHER" id="PTHR20966:SF2">
    <property type="entry name" value="ANKYRIN REPEAT AND SOCS BOX PROTEIN 17"/>
    <property type="match status" value="1"/>
</dbReference>
<evidence type="ECO:0000313" key="9">
    <source>
        <dbReference type="EMBL" id="KAK1164118.1"/>
    </source>
</evidence>
<dbReference type="Pfam" id="PF07525">
    <property type="entry name" value="SOCS_box"/>
    <property type="match status" value="1"/>
</dbReference>
<feature type="domain" description="SOCS box" evidence="8">
    <location>
        <begin position="262"/>
        <end position="310"/>
    </location>
</feature>
<organism evidence="9 10">
    <name type="scientific">Acipenser oxyrinchus oxyrinchus</name>
    <dbReference type="NCBI Taxonomy" id="40147"/>
    <lineage>
        <taxon>Eukaryota</taxon>
        <taxon>Metazoa</taxon>
        <taxon>Chordata</taxon>
        <taxon>Craniata</taxon>
        <taxon>Vertebrata</taxon>
        <taxon>Euteleostomi</taxon>
        <taxon>Actinopterygii</taxon>
        <taxon>Chondrostei</taxon>
        <taxon>Acipenseriformes</taxon>
        <taxon>Acipenseridae</taxon>
        <taxon>Acipenser</taxon>
    </lineage>
</organism>
<gene>
    <name evidence="9" type="primary">ASB17</name>
    <name evidence="9" type="ORF">AOXY_G16123</name>
</gene>
<keyword evidence="5" id="KW-0833">Ubl conjugation pathway</keyword>
<reference evidence="9" key="1">
    <citation type="submission" date="2022-02" db="EMBL/GenBank/DDBJ databases">
        <title>Atlantic sturgeon de novo genome assembly.</title>
        <authorList>
            <person name="Stock M."/>
            <person name="Klopp C."/>
            <person name="Guiguen Y."/>
            <person name="Cabau C."/>
            <person name="Parinello H."/>
            <person name="Santidrian Yebra-Pimentel E."/>
            <person name="Kuhl H."/>
            <person name="Dirks R.P."/>
            <person name="Guessner J."/>
            <person name="Wuertz S."/>
            <person name="Du K."/>
            <person name="Schartl M."/>
        </authorList>
    </citation>
    <scope>NUCLEOTIDE SEQUENCE</scope>
    <source>
        <strain evidence="9">STURGEONOMICS-FGT-2020</strain>
        <tissue evidence="9">Whole blood</tissue>
    </source>
</reference>
<dbReference type="PROSITE" id="PS50297">
    <property type="entry name" value="ANK_REP_REGION"/>
    <property type="match status" value="1"/>
</dbReference>
<dbReference type="PROSITE" id="PS50225">
    <property type="entry name" value="SOCS"/>
    <property type="match status" value="1"/>
</dbReference>
<evidence type="ECO:0000313" key="10">
    <source>
        <dbReference type="Proteomes" id="UP001230051"/>
    </source>
</evidence>
<comment type="pathway">
    <text evidence="2">Protein modification; protein ubiquitination.</text>
</comment>
<dbReference type="InterPro" id="IPR036770">
    <property type="entry name" value="Ankyrin_rpt-contain_sf"/>
</dbReference>
<dbReference type="AlphaFoldDB" id="A0AAD8G1E1"/>
<evidence type="ECO:0000256" key="5">
    <source>
        <dbReference type="ARBA" id="ARBA00022786"/>
    </source>
</evidence>
<dbReference type="InterPro" id="IPR001496">
    <property type="entry name" value="SOCS_box"/>
</dbReference>
<protein>
    <recommendedName>
        <fullName evidence="4">Ankyrin repeat and SOCS box protein 17</fullName>
    </recommendedName>
</protein>
<dbReference type="SMART" id="SM00969">
    <property type="entry name" value="SOCS_box"/>
    <property type="match status" value="1"/>
</dbReference>
<dbReference type="SUPFAM" id="SSF48403">
    <property type="entry name" value="Ankyrin repeat"/>
    <property type="match status" value="1"/>
</dbReference>
<evidence type="ECO:0000256" key="6">
    <source>
        <dbReference type="ARBA" id="ARBA00023043"/>
    </source>
</evidence>
<dbReference type="PANTHER" id="PTHR20966">
    <property type="entry name" value="ANKYRIN REPEAT AND SOCS BOX PROTEIN 17"/>
    <property type="match status" value="1"/>
</dbReference>
<dbReference type="EMBL" id="JAGXEW010000014">
    <property type="protein sequence ID" value="KAK1164118.1"/>
    <property type="molecule type" value="Genomic_DNA"/>
</dbReference>
<dbReference type="CDD" id="cd03716">
    <property type="entry name" value="SOCS_ASB_like"/>
    <property type="match status" value="1"/>
</dbReference>
<evidence type="ECO:0000259" key="8">
    <source>
        <dbReference type="PROSITE" id="PS50225"/>
    </source>
</evidence>
<comment type="function">
    <text evidence="1">May be a substrate-recognition component of a SCF-like ECS (Elongin-Cullin-SOCS-box protein) E3 ubiquitin-protein ligase complex which mediates the ubiquitination and subsequent proteasomal degradation of target proteins.</text>
</comment>
<dbReference type="InterPro" id="IPR002110">
    <property type="entry name" value="Ankyrin_rpt"/>
</dbReference>
<dbReference type="Pfam" id="PF00023">
    <property type="entry name" value="Ank"/>
    <property type="match status" value="1"/>
</dbReference>
<dbReference type="SMART" id="SM00248">
    <property type="entry name" value="ANK"/>
    <property type="match status" value="2"/>
</dbReference>
<evidence type="ECO:0000256" key="1">
    <source>
        <dbReference type="ARBA" id="ARBA00003062"/>
    </source>
</evidence>
<evidence type="ECO:0000256" key="3">
    <source>
        <dbReference type="ARBA" id="ARBA00005949"/>
    </source>
</evidence>
<name>A0AAD8G1E1_ACIOX</name>
<evidence type="ECO:0000256" key="7">
    <source>
        <dbReference type="PROSITE-ProRule" id="PRU00023"/>
    </source>
</evidence>
<dbReference type="SUPFAM" id="SSF158235">
    <property type="entry name" value="SOCS box-like"/>
    <property type="match status" value="1"/>
</dbReference>
<comment type="caution">
    <text evidence="9">The sequence shown here is derived from an EMBL/GenBank/DDBJ whole genome shotgun (WGS) entry which is preliminary data.</text>
</comment>